<accession>A0ACC1ATV1</accession>
<evidence type="ECO:0000313" key="1">
    <source>
        <dbReference type="EMBL" id="KAJ0090107.1"/>
    </source>
</evidence>
<dbReference type="EMBL" id="CM047904">
    <property type="protein sequence ID" value="KAJ0090107.1"/>
    <property type="molecule type" value="Genomic_DNA"/>
</dbReference>
<dbReference type="Proteomes" id="UP001164250">
    <property type="component" value="Chromosome 8"/>
</dbReference>
<comment type="caution">
    <text evidence="1">The sequence shown here is derived from an EMBL/GenBank/DDBJ whole genome shotgun (WGS) entry which is preliminary data.</text>
</comment>
<proteinExistence type="predicted"/>
<keyword evidence="2" id="KW-1185">Reference proteome</keyword>
<name>A0ACC1ATV1_9ROSI</name>
<sequence>MLKHKTLVSDPINPSLISFKPRQVLLANQNMKHVIDKPSAPPLKSEQKALLLRSVAGYLNSNGFSKTLKKLLSEAQIQKDDFIGCTLDLEDMCYKYLEAILLLFGLNSFSLKDFIKSDLISCGAWSSIFMLSNTKSRDSSILILLELLQCAVIMETQISADRMYKVGHKALSLPCDADGHDLFMNGNSKSIKEANMVVGVGVGKKKKKRRDWDGDAIVIQSEESGKFADYKEIKQVILDDMVPELNKKSTEKRKNKKISDAIGEVEQVSIDLLKKSTDDGVRDSELHVSEKKHKEKKKKSKLDSSGTESKKDDNKTFEEDATVKEKSKSSKKRKRLDSEENNTQRIYEKEVEESKRRKTKGSEEQKESYKVAEVKASLGTNEDASKQSKDHLGQVNANPEKEYKSSLHKSVKEVNGSAEPRTVVQAFQRVKVDEVDFTDERLKDNSYWAKDGADSGYGAKAQEVLGQVRGRDFRHEKTKKKRGSYRGGQIDLQSHSIKFSYSDED</sequence>
<organism evidence="1 2">
    <name type="scientific">Pistacia atlantica</name>
    <dbReference type="NCBI Taxonomy" id="434234"/>
    <lineage>
        <taxon>Eukaryota</taxon>
        <taxon>Viridiplantae</taxon>
        <taxon>Streptophyta</taxon>
        <taxon>Embryophyta</taxon>
        <taxon>Tracheophyta</taxon>
        <taxon>Spermatophyta</taxon>
        <taxon>Magnoliopsida</taxon>
        <taxon>eudicotyledons</taxon>
        <taxon>Gunneridae</taxon>
        <taxon>Pentapetalae</taxon>
        <taxon>rosids</taxon>
        <taxon>malvids</taxon>
        <taxon>Sapindales</taxon>
        <taxon>Anacardiaceae</taxon>
        <taxon>Pistacia</taxon>
    </lineage>
</organism>
<reference evidence="2" key="1">
    <citation type="journal article" date="2023" name="G3 (Bethesda)">
        <title>Genome assembly and association tests identify interacting loci associated with vigor, precocity, and sex in interspecific pistachio rootstocks.</title>
        <authorList>
            <person name="Palmer W."/>
            <person name="Jacygrad E."/>
            <person name="Sagayaradj S."/>
            <person name="Cavanaugh K."/>
            <person name="Han R."/>
            <person name="Bertier L."/>
            <person name="Beede B."/>
            <person name="Kafkas S."/>
            <person name="Golino D."/>
            <person name="Preece J."/>
            <person name="Michelmore R."/>
        </authorList>
    </citation>
    <scope>NUCLEOTIDE SEQUENCE [LARGE SCALE GENOMIC DNA]</scope>
</reference>
<gene>
    <name evidence="1" type="ORF">Patl1_14112</name>
</gene>
<protein>
    <submittedName>
        <fullName evidence="1">Uncharacterized protein</fullName>
    </submittedName>
</protein>
<evidence type="ECO:0000313" key="2">
    <source>
        <dbReference type="Proteomes" id="UP001164250"/>
    </source>
</evidence>